<evidence type="ECO:0000256" key="3">
    <source>
        <dbReference type="PROSITE-ProRule" id="PRU00169"/>
    </source>
</evidence>
<dbReference type="SUPFAM" id="SSF52172">
    <property type="entry name" value="CheY-like"/>
    <property type="match status" value="1"/>
</dbReference>
<dbReference type="Proteomes" id="UP000028980">
    <property type="component" value="Unassembled WGS sequence"/>
</dbReference>
<dbReference type="Proteomes" id="UP000029226">
    <property type="component" value="Unassembled WGS sequence"/>
</dbReference>
<dbReference type="InterPro" id="IPR016032">
    <property type="entry name" value="Sig_transdc_resp-reg_C-effctor"/>
</dbReference>
<dbReference type="GO" id="GO:0006355">
    <property type="term" value="P:regulation of DNA-templated transcription"/>
    <property type="evidence" value="ECO:0007669"/>
    <property type="project" value="InterPro"/>
</dbReference>
<dbReference type="InterPro" id="IPR039420">
    <property type="entry name" value="WalR-like"/>
</dbReference>
<dbReference type="InterPro" id="IPR000792">
    <property type="entry name" value="Tscrpt_reg_LuxR_C"/>
</dbReference>
<evidence type="ECO:0000259" key="5">
    <source>
        <dbReference type="PROSITE" id="PS50110"/>
    </source>
</evidence>
<evidence type="ECO:0000256" key="1">
    <source>
        <dbReference type="ARBA" id="ARBA00022553"/>
    </source>
</evidence>
<reference evidence="9 10" key="1">
    <citation type="journal article" date="2014" name="Genome Announc.">
        <title>Draft Genome Sequences of Marine Flavobacterium Nonlabens Strains NR17, NR24, NR27, NR32, NR33, and Ara13.</title>
        <authorList>
            <person name="Nakanishi M."/>
            <person name="Meirelles P."/>
            <person name="Suzuki R."/>
            <person name="Takatani N."/>
            <person name="Mino S."/>
            <person name="Suda W."/>
            <person name="Oshima K."/>
            <person name="Hattori M."/>
            <person name="Ohkuma M."/>
            <person name="Hosokawa M."/>
            <person name="Miyashita K."/>
            <person name="Thompson F.L."/>
            <person name="Niwa A."/>
            <person name="Sawabe T."/>
            <person name="Sawabe T."/>
        </authorList>
    </citation>
    <scope>NUCLEOTIDE SEQUENCE [LARGE SCALE GENOMIC DNA]</scope>
    <source>
        <strain evidence="8">JCM 19275</strain>
        <strain evidence="6">JCM 19296</strain>
        <strain evidence="7">JCM 19314</strain>
        <strain evidence="11">JCM19275</strain>
        <strain evidence="9">JCM19296</strain>
        <strain evidence="10">JCM19314</strain>
    </source>
</reference>
<keyword evidence="1 3" id="KW-0597">Phosphoprotein</keyword>
<dbReference type="SUPFAM" id="SSF46894">
    <property type="entry name" value="C-terminal effector domain of the bipartite response regulators"/>
    <property type="match status" value="1"/>
</dbReference>
<accession>A0A081DB91</accession>
<evidence type="ECO:0000313" key="9">
    <source>
        <dbReference type="Proteomes" id="UP000028980"/>
    </source>
</evidence>
<dbReference type="EMBL" id="BBMM01000002">
    <property type="protein sequence ID" value="GAK99678.1"/>
    <property type="molecule type" value="Genomic_DNA"/>
</dbReference>
<dbReference type="EMBL" id="BBNT01000008">
    <property type="protein sequence ID" value="GAL76056.1"/>
    <property type="molecule type" value="Genomic_DNA"/>
</dbReference>
<dbReference type="EMBL" id="BBLG01000003">
    <property type="protein sequence ID" value="GAK76187.1"/>
    <property type="molecule type" value="Genomic_DNA"/>
</dbReference>
<dbReference type="Pfam" id="PF00196">
    <property type="entry name" value="GerE"/>
    <property type="match status" value="1"/>
</dbReference>
<proteinExistence type="predicted"/>
<dbReference type="GO" id="GO:0000160">
    <property type="term" value="P:phosphorelay signal transduction system"/>
    <property type="evidence" value="ECO:0007669"/>
    <property type="project" value="InterPro"/>
</dbReference>
<evidence type="ECO:0000256" key="2">
    <source>
        <dbReference type="ARBA" id="ARBA00023125"/>
    </source>
</evidence>
<evidence type="ECO:0000313" key="11">
    <source>
        <dbReference type="Proteomes" id="UP000029647"/>
    </source>
</evidence>
<organism evidence="6 9">
    <name type="scientific">Nonlabens ulvanivorans</name>
    <name type="common">Persicivirga ulvanivorans</name>
    <dbReference type="NCBI Taxonomy" id="906888"/>
    <lineage>
        <taxon>Bacteria</taxon>
        <taxon>Pseudomonadati</taxon>
        <taxon>Bacteroidota</taxon>
        <taxon>Flavobacteriia</taxon>
        <taxon>Flavobacteriales</taxon>
        <taxon>Flavobacteriaceae</taxon>
        <taxon>Nonlabens</taxon>
    </lineage>
</organism>
<feature type="domain" description="Response regulatory" evidence="5">
    <location>
        <begin position="3"/>
        <end position="121"/>
    </location>
</feature>
<dbReference type="Gene3D" id="3.40.50.2300">
    <property type="match status" value="1"/>
</dbReference>
<evidence type="ECO:0000313" key="6">
    <source>
        <dbReference type="EMBL" id="GAK76187.1"/>
    </source>
</evidence>
<protein>
    <submittedName>
        <fullName evidence="6">DNA-binding response regulator</fullName>
    </submittedName>
</protein>
<feature type="domain" description="HTH luxR-type" evidence="4">
    <location>
        <begin position="147"/>
        <end position="212"/>
    </location>
</feature>
<sequence length="218" mass="24224">MINIALADDESLFLDTLSFMLQRIPDFNVVFTATNGQDLVDQLSTQSPLPDVVVTDLKMPELNGVEATKKIKELFPELSVIALSSYNTDVFISNMLGVGAASYLVKNTTPAQVELTIREVAAKGFYYDKNVLRILQDNSQDGNYKRSTLDHNLLTPRELDVLQLICEQFTTAEIGEQLCVSKRTVDGHRNNLLVKTKMRNVAGLVAYAIQNAIITVKI</sequence>
<evidence type="ECO:0000313" key="10">
    <source>
        <dbReference type="Proteomes" id="UP000029226"/>
    </source>
</evidence>
<dbReference type="InterPro" id="IPR011006">
    <property type="entry name" value="CheY-like_superfamily"/>
</dbReference>
<name>A0A081DB91_NONUL</name>
<dbReference type="InterPro" id="IPR058245">
    <property type="entry name" value="NreC/VraR/RcsB-like_REC"/>
</dbReference>
<dbReference type="Pfam" id="PF00072">
    <property type="entry name" value="Response_reg"/>
    <property type="match status" value="1"/>
</dbReference>
<dbReference type="RefSeq" id="WP_042246594.1">
    <property type="nucleotide sequence ID" value="NZ_CP138994.1"/>
</dbReference>
<dbReference type="CDD" id="cd06170">
    <property type="entry name" value="LuxR_C_like"/>
    <property type="match status" value="1"/>
</dbReference>
<dbReference type="InterPro" id="IPR001789">
    <property type="entry name" value="Sig_transdc_resp-reg_receiver"/>
</dbReference>
<comment type="caution">
    <text evidence="6">The sequence shown here is derived from an EMBL/GenBank/DDBJ whole genome shotgun (WGS) entry which is preliminary data.</text>
</comment>
<dbReference type="CDD" id="cd17535">
    <property type="entry name" value="REC_NarL-like"/>
    <property type="match status" value="1"/>
</dbReference>
<dbReference type="PROSITE" id="PS50043">
    <property type="entry name" value="HTH_LUXR_2"/>
    <property type="match status" value="1"/>
</dbReference>
<evidence type="ECO:0000313" key="7">
    <source>
        <dbReference type="EMBL" id="GAK99678.1"/>
    </source>
</evidence>
<gene>
    <name evidence="8" type="ORF">JCM19275_2188</name>
    <name evidence="6" type="ORF">JCM19296_1784</name>
    <name evidence="7" type="ORF">JCM19314_3723</name>
</gene>
<dbReference type="GO" id="GO:0003677">
    <property type="term" value="F:DNA binding"/>
    <property type="evidence" value="ECO:0007669"/>
    <property type="project" value="UniProtKB-KW"/>
</dbReference>
<dbReference type="PANTHER" id="PTHR43214:SF43">
    <property type="entry name" value="TWO-COMPONENT RESPONSE REGULATOR"/>
    <property type="match status" value="1"/>
</dbReference>
<dbReference type="Proteomes" id="UP000029647">
    <property type="component" value="Unassembled WGS sequence"/>
</dbReference>
<feature type="modified residue" description="4-aspartylphosphate" evidence="3">
    <location>
        <position position="56"/>
    </location>
</feature>
<dbReference type="SMART" id="SM00421">
    <property type="entry name" value="HTH_LUXR"/>
    <property type="match status" value="1"/>
</dbReference>
<dbReference type="PRINTS" id="PR00038">
    <property type="entry name" value="HTHLUXR"/>
</dbReference>
<dbReference type="PANTHER" id="PTHR43214">
    <property type="entry name" value="TWO-COMPONENT RESPONSE REGULATOR"/>
    <property type="match status" value="1"/>
</dbReference>
<dbReference type="AlphaFoldDB" id="A0A081DB91"/>
<keyword evidence="2 6" id="KW-0238">DNA-binding</keyword>
<dbReference type="SMART" id="SM00448">
    <property type="entry name" value="REC"/>
    <property type="match status" value="1"/>
</dbReference>
<evidence type="ECO:0000259" key="4">
    <source>
        <dbReference type="PROSITE" id="PS50043"/>
    </source>
</evidence>
<evidence type="ECO:0000313" key="8">
    <source>
        <dbReference type="EMBL" id="GAL76056.1"/>
    </source>
</evidence>
<dbReference type="PROSITE" id="PS50110">
    <property type="entry name" value="RESPONSE_REGULATORY"/>
    <property type="match status" value="1"/>
</dbReference>